<dbReference type="Proteomes" id="UP000613030">
    <property type="component" value="Unassembled WGS sequence"/>
</dbReference>
<sequence>MKKLILVLALTFSVTLGFSQKIQLKKGILSKDDVQLGKLEGEATLLNGTNVSITAMDGSPLVKIKDPLVKFGSPYHEPIRYYSIEFPSVGKTVSLIPDQKKFFTSEKKLVEYLFENIGKEFLGKDGVNAELINQFIASKDQTQAIAKDTTHISNLIKISKEKITEPIINRPAAGTLRLVSKEKVTISTMWQETLETFNIMKGDVLIGQLTKSYKGDPSVPSTSPSSKSVTYIVNRKVNSFTLDGQTVDYISLAKVKSAVTGPDIYTYCESKFIKITDVYSAEWEIVSYLVEKGCL</sequence>
<evidence type="ECO:0000313" key="1">
    <source>
        <dbReference type="EMBL" id="MBL0745542.1"/>
    </source>
</evidence>
<dbReference type="RefSeq" id="WP_202016030.1">
    <property type="nucleotide sequence ID" value="NZ_JAERRB010000017.1"/>
</dbReference>
<evidence type="ECO:0008006" key="3">
    <source>
        <dbReference type="Google" id="ProtNLM"/>
    </source>
</evidence>
<reference evidence="1 2" key="1">
    <citation type="submission" date="2021-01" db="EMBL/GenBank/DDBJ databases">
        <title>Chryseolinea sp. Jin1 Genome sequencing and assembly.</title>
        <authorList>
            <person name="Kim I."/>
        </authorList>
    </citation>
    <scope>NUCLEOTIDE SEQUENCE [LARGE SCALE GENOMIC DNA]</scope>
    <source>
        <strain evidence="1 2">Jin1</strain>
    </source>
</reference>
<organism evidence="1 2">
    <name type="scientific">Chryseolinea lacunae</name>
    <dbReference type="NCBI Taxonomy" id="2801331"/>
    <lineage>
        <taxon>Bacteria</taxon>
        <taxon>Pseudomonadati</taxon>
        <taxon>Bacteroidota</taxon>
        <taxon>Cytophagia</taxon>
        <taxon>Cytophagales</taxon>
        <taxon>Fulvivirgaceae</taxon>
        <taxon>Chryseolinea</taxon>
    </lineage>
</organism>
<keyword evidence="2" id="KW-1185">Reference proteome</keyword>
<name>A0ABS1L209_9BACT</name>
<dbReference type="EMBL" id="JAERRB010000017">
    <property type="protein sequence ID" value="MBL0745542.1"/>
    <property type="molecule type" value="Genomic_DNA"/>
</dbReference>
<gene>
    <name evidence="1" type="ORF">JI741_30195</name>
</gene>
<accession>A0ABS1L209</accession>
<evidence type="ECO:0000313" key="2">
    <source>
        <dbReference type="Proteomes" id="UP000613030"/>
    </source>
</evidence>
<protein>
    <recommendedName>
        <fullName evidence="3">DUF4369 domain-containing protein</fullName>
    </recommendedName>
</protein>
<comment type="caution">
    <text evidence="1">The sequence shown here is derived from an EMBL/GenBank/DDBJ whole genome shotgun (WGS) entry which is preliminary data.</text>
</comment>
<proteinExistence type="predicted"/>